<feature type="region of interest" description="Disordered" evidence="1">
    <location>
        <begin position="32"/>
        <end position="53"/>
    </location>
</feature>
<comment type="caution">
    <text evidence="2">The sequence shown here is derived from an EMBL/GenBank/DDBJ whole genome shotgun (WGS) entry which is preliminary data.</text>
</comment>
<dbReference type="AlphaFoldDB" id="A0A2P6VR62"/>
<sequence length="312" mass="33970">MQACLSRSAALLRPCTPTQRISRVAQAFRSGAPANVRSQQQRRRQHLAAAAAGDAATPESLAAVKELDQLIDELMSKRSAQELAKTVAQNIMSFDQRFWLRLATRSDAASEEEDRQQLAALAKVVMQLVDSMVQRTNEQLNESTSLLQQILRAAADPQTGEWELPLPADKLAAMQAVMAANPEALDEGLLASCYSWMRKAAEDKMDGMVALLQKVLQLYACHQLGQPQGSGGGGSSSDALLDELLAADEGLWTRLIRANADTISEAAFMEALQRRMEGVVLGLPSGSYAQRVQAEYLKELEERARAAFADLA</sequence>
<dbReference type="OrthoDB" id="2020333at2759"/>
<dbReference type="Proteomes" id="UP000239649">
    <property type="component" value="Unassembled WGS sequence"/>
</dbReference>
<protein>
    <submittedName>
        <fullName evidence="2">Uncharacterized protein</fullName>
    </submittedName>
</protein>
<accession>A0A2P6VR62</accession>
<name>A0A2P6VR62_9CHLO</name>
<organism evidence="2 3">
    <name type="scientific">Micractinium conductrix</name>
    <dbReference type="NCBI Taxonomy" id="554055"/>
    <lineage>
        <taxon>Eukaryota</taxon>
        <taxon>Viridiplantae</taxon>
        <taxon>Chlorophyta</taxon>
        <taxon>core chlorophytes</taxon>
        <taxon>Trebouxiophyceae</taxon>
        <taxon>Chlorellales</taxon>
        <taxon>Chlorellaceae</taxon>
        <taxon>Chlorella clade</taxon>
        <taxon>Micractinium</taxon>
    </lineage>
</organism>
<gene>
    <name evidence="2" type="ORF">C2E20_0188</name>
</gene>
<dbReference type="PANTHER" id="PTHR36348">
    <property type="entry name" value="EXPRESSED PROTEIN"/>
    <property type="match status" value="1"/>
</dbReference>
<dbReference type="STRING" id="554055.A0A2P6VR62"/>
<dbReference type="EMBL" id="LHPF02000001">
    <property type="protein sequence ID" value="PSC76574.1"/>
    <property type="molecule type" value="Genomic_DNA"/>
</dbReference>
<dbReference type="PANTHER" id="PTHR36348:SF1">
    <property type="entry name" value="EXPRESSED PROTEIN"/>
    <property type="match status" value="1"/>
</dbReference>
<evidence type="ECO:0000313" key="3">
    <source>
        <dbReference type="Proteomes" id="UP000239649"/>
    </source>
</evidence>
<evidence type="ECO:0000256" key="1">
    <source>
        <dbReference type="SAM" id="MobiDB-lite"/>
    </source>
</evidence>
<keyword evidence="3" id="KW-1185">Reference proteome</keyword>
<reference evidence="2 3" key="1">
    <citation type="journal article" date="2018" name="Plant J.">
        <title>Genome sequences of Chlorella sorokiniana UTEX 1602 and Micractinium conductrix SAG 241.80: implications to maltose excretion by a green alga.</title>
        <authorList>
            <person name="Arriola M.B."/>
            <person name="Velmurugan N."/>
            <person name="Zhang Y."/>
            <person name="Plunkett M.H."/>
            <person name="Hondzo H."/>
            <person name="Barney B.M."/>
        </authorList>
    </citation>
    <scope>NUCLEOTIDE SEQUENCE [LARGE SCALE GENOMIC DNA]</scope>
    <source>
        <strain evidence="2 3">SAG 241.80</strain>
    </source>
</reference>
<evidence type="ECO:0000313" key="2">
    <source>
        <dbReference type="EMBL" id="PSC76574.1"/>
    </source>
</evidence>
<proteinExistence type="predicted"/>